<sequence length="167" mass="18699">MLIVEDENDIANIIKDYLSVHQFHSHIVRAAHEAILYLQESAPDFVILDLSLPDCDGIDICRKIREHSNVAILSLSARRSVTDKVLGLGFSADDYMTKPFSLSELVAITNALKHTSTGDTITITTYIEYQTLYIQGCFRKKCPLFSNVILEVASPKESPLLKTKERG</sequence>
<accession>A0ABT2DVN3</accession>
<dbReference type="InterPro" id="IPR011006">
    <property type="entry name" value="CheY-like_superfamily"/>
</dbReference>
<gene>
    <name evidence="8" type="ORF">NXZ79_18990</name>
</gene>
<feature type="domain" description="Response regulatory" evidence="7">
    <location>
        <begin position="1"/>
        <end position="113"/>
    </location>
</feature>
<feature type="modified residue" description="4-aspartylphosphate" evidence="6">
    <location>
        <position position="49"/>
    </location>
</feature>
<keyword evidence="5" id="KW-0804">Transcription</keyword>
<dbReference type="PANTHER" id="PTHR48111:SF1">
    <property type="entry name" value="TWO-COMPONENT RESPONSE REGULATOR ORR33"/>
    <property type="match status" value="1"/>
</dbReference>
<dbReference type="PROSITE" id="PS50110">
    <property type="entry name" value="RESPONSE_REGULATORY"/>
    <property type="match status" value="1"/>
</dbReference>
<keyword evidence="9" id="KW-1185">Reference proteome</keyword>
<evidence type="ECO:0000259" key="7">
    <source>
        <dbReference type="PROSITE" id="PS50110"/>
    </source>
</evidence>
<evidence type="ECO:0000256" key="6">
    <source>
        <dbReference type="PROSITE-ProRule" id="PRU00169"/>
    </source>
</evidence>
<evidence type="ECO:0000313" key="9">
    <source>
        <dbReference type="Proteomes" id="UP001525021"/>
    </source>
</evidence>
<dbReference type="SMART" id="SM00448">
    <property type="entry name" value="REC"/>
    <property type="match status" value="1"/>
</dbReference>
<dbReference type="Pfam" id="PF00072">
    <property type="entry name" value="Response_reg"/>
    <property type="match status" value="1"/>
</dbReference>
<dbReference type="SUPFAM" id="SSF52172">
    <property type="entry name" value="CheY-like"/>
    <property type="match status" value="1"/>
</dbReference>
<dbReference type="Gene3D" id="6.10.250.690">
    <property type="match status" value="1"/>
</dbReference>
<proteinExistence type="predicted"/>
<dbReference type="InterPro" id="IPR039420">
    <property type="entry name" value="WalR-like"/>
</dbReference>
<keyword evidence="4" id="KW-0238">DNA-binding</keyword>
<evidence type="ECO:0000256" key="3">
    <source>
        <dbReference type="ARBA" id="ARBA00023015"/>
    </source>
</evidence>
<dbReference type="RefSeq" id="WP_012293457.1">
    <property type="nucleotide sequence ID" value="NZ_JANTOO010000020.1"/>
</dbReference>
<keyword evidence="3" id="KW-0805">Transcription regulation</keyword>
<name>A0ABT2DVN3_9BACI</name>
<keyword evidence="2" id="KW-0902">Two-component regulatory system</keyword>
<dbReference type="CDD" id="cd17574">
    <property type="entry name" value="REC_OmpR"/>
    <property type="match status" value="1"/>
</dbReference>
<comment type="caution">
    <text evidence="8">The sequence shown here is derived from an EMBL/GenBank/DDBJ whole genome shotgun (WGS) entry which is preliminary data.</text>
</comment>
<evidence type="ECO:0000256" key="4">
    <source>
        <dbReference type="ARBA" id="ARBA00023125"/>
    </source>
</evidence>
<evidence type="ECO:0000256" key="5">
    <source>
        <dbReference type="ARBA" id="ARBA00023163"/>
    </source>
</evidence>
<protein>
    <submittedName>
        <fullName evidence="8">Response regulator</fullName>
    </submittedName>
</protein>
<evidence type="ECO:0000256" key="1">
    <source>
        <dbReference type="ARBA" id="ARBA00022553"/>
    </source>
</evidence>
<dbReference type="Proteomes" id="UP001525021">
    <property type="component" value="Unassembled WGS sequence"/>
</dbReference>
<dbReference type="PANTHER" id="PTHR48111">
    <property type="entry name" value="REGULATOR OF RPOS"/>
    <property type="match status" value="1"/>
</dbReference>
<evidence type="ECO:0000313" key="8">
    <source>
        <dbReference type="EMBL" id="MCS1398096.1"/>
    </source>
</evidence>
<dbReference type="Gene3D" id="3.40.50.2300">
    <property type="match status" value="1"/>
</dbReference>
<reference evidence="8 9" key="1">
    <citation type="submission" date="2022-08" db="EMBL/GenBank/DDBJ databases">
        <title>Lysinibacillus sequencing.</title>
        <authorList>
            <person name="Dunlap C."/>
        </authorList>
    </citation>
    <scope>NUCLEOTIDE SEQUENCE [LARGE SCALE GENOMIC DNA]</scope>
    <source>
        <strain evidence="8 9">PB211</strain>
    </source>
</reference>
<dbReference type="InterPro" id="IPR001789">
    <property type="entry name" value="Sig_transdc_resp-reg_receiver"/>
</dbReference>
<organism evidence="8 9">
    <name type="scientific">Lysinibacillus pinottii</name>
    <dbReference type="NCBI Taxonomy" id="2973932"/>
    <lineage>
        <taxon>Bacteria</taxon>
        <taxon>Bacillati</taxon>
        <taxon>Bacillota</taxon>
        <taxon>Bacilli</taxon>
        <taxon>Bacillales</taxon>
        <taxon>Bacillaceae</taxon>
        <taxon>Lysinibacillus</taxon>
    </lineage>
</organism>
<evidence type="ECO:0000256" key="2">
    <source>
        <dbReference type="ARBA" id="ARBA00023012"/>
    </source>
</evidence>
<keyword evidence="1 6" id="KW-0597">Phosphoprotein</keyword>
<dbReference type="EMBL" id="JANTOO010000020">
    <property type="protein sequence ID" value="MCS1398096.1"/>
    <property type="molecule type" value="Genomic_DNA"/>
</dbReference>